<dbReference type="NCBIfam" id="NF041045">
    <property type="entry name" value="RsbA_anti_sig"/>
    <property type="match status" value="1"/>
</dbReference>
<evidence type="ECO:0000259" key="3">
    <source>
        <dbReference type="Pfam" id="PF13581"/>
    </source>
</evidence>
<dbReference type="Pfam" id="PF13581">
    <property type="entry name" value="HATPase_c_2"/>
    <property type="match status" value="1"/>
</dbReference>
<evidence type="ECO:0000313" key="5">
    <source>
        <dbReference type="EMBL" id="EDY54752.1"/>
    </source>
</evidence>
<gene>
    <name evidence="5" type="ORF">SSEG_08623</name>
</gene>
<accession>B5HPH6</accession>
<evidence type="ECO:0008006" key="7">
    <source>
        <dbReference type="Google" id="ProtNLM"/>
    </source>
</evidence>
<dbReference type="InterPro" id="IPR050267">
    <property type="entry name" value="Anti-sigma-factor_SerPK"/>
</dbReference>
<dbReference type="HOGENOM" id="CLU_072253_0_0_11"/>
<feature type="domain" description="MEDS" evidence="4">
    <location>
        <begin position="35"/>
        <end position="180"/>
    </location>
</feature>
<dbReference type="Gene3D" id="3.30.565.10">
    <property type="entry name" value="Histidine kinase-like ATPase, C-terminal domain"/>
    <property type="match status" value="1"/>
</dbReference>
<dbReference type="SUPFAM" id="SSF55874">
    <property type="entry name" value="ATPase domain of HSP90 chaperone/DNA topoisomerase II/histidine kinase"/>
    <property type="match status" value="1"/>
</dbReference>
<keyword evidence="6" id="KW-1185">Reference proteome</keyword>
<evidence type="ECO:0000313" key="6">
    <source>
        <dbReference type="Proteomes" id="UP000002785"/>
    </source>
</evidence>
<dbReference type="InterPro" id="IPR036890">
    <property type="entry name" value="HATPase_C_sf"/>
</dbReference>
<dbReference type="InterPro" id="IPR025847">
    <property type="entry name" value="MEDS_domain"/>
</dbReference>
<evidence type="ECO:0000259" key="4">
    <source>
        <dbReference type="Pfam" id="PF14417"/>
    </source>
</evidence>
<keyword evidence="1" id="KW-0723">Serine/threonine-protein kinase</keyword>
<dbReference type="AlphaFoldDB" id="B5HPH6"/>
<protein>
    <recommendedName>
        <fullName evidence="7">Regulator of sigma factor</fullName>
    </recommendedName>
</protein>
<organism evidence="5 6">
    <name type="scientific">Streptomyces sviceus (strain ATCC 29083 / DSM 924 / JCM 4929 / NBRC 13980 / NCIMB 11184 / NRRL 5439 / UC 5370)</name>
    <dbReference type="NCBI Taxonomy" id="463191"/>
    <lineage>
        <taxon>Bacteria</taxon>
        <taxon>Bacillati</taxon>
        <taxon>Actinomycetota</taxon>
        <taxon>Actinomycetes</taxon>
        <taxon>Kitasatosporales</taxon>
        <taxon>Streptomycetaceae</taxon>
        <taxon>Streptomyces</taxon>
    </lineage>
</organism>
<evidence type="ECO:0000256" key="2">
    <source>
        <dbReference type="SAM" id="MobiDB-lite"/>
    </source>
</evidence>
<proteinExistence type="predicted"/>
<reference evidence="5" key="1">
    <citation type="submission" date="2009-10" db="EMBL/GenBank/DDBJ databases">
        <title>The genome sequence of Streptomyces sviceus strain ATCC 29083.</title>
        <authorList>
            <consortium name="The Broad Institute Genome Sequencing Platform"/>
            <consortium name="Broad Institute Microbial Sequencing Center"/>
            <person name="Fischbach M."/>
            <person name="Godfrey P."/>
            <person name="Ward D."/>
            <person name="Young S."/>
            <person name="Zeng Q."/>
            <person name="Koehrsen M."/>
            <person name="Alvarado L."/>
            <person name="Berlin A.M."/>
            <person name="Bochicchio J."/>
            <person name="Borenstein D."/>
            <person name="Chapman S.B."/>
            <person name="Chen Z."/>
            <person name="Engels R."/>
            <person name="Freedman E."/>
            <person name="Gellesch M."/>
            <person name="Goldberg J."/>
            <person name="Griggs A."/>
            <person name="Gujja S."/>
            <person name="Heilman E.R."/>
            <person name="Heiman D.I."/>
            <person name="Hepburn T.A."/>
            <person name="Howarth C."/>
            <person name="Jen D."/>
            <person name="Larson L."/>
            <person name="Lewis B."/>
            <person name="Mehta T."/>
            <person name="Park D."/>
            <person name="Pearson M."/>
            <person name="Richards J."/>
            <person name="Roberts A."/>
            <person name="Saif S."/>
            <person name="Shea T.D."/>
            <person name="Shenoy N."/>
            <person name="Sisk P."/>
            <person name="Stolte C."/>
            <person name="Sykes S.N."/>
            <person name="Thomson T."/>
            <person name="Walk T."/>
            <person name="White J."/>
            <person name="Yandava C."/>
            <person name="Straight P."/>
            <person name="Clardy J."/>
            <person name="Hung D."/>
            <person name="Kolter R."/>
            <person name="Mekalanos J."/>
            <person name="Walker S."/>
            <person name="Walsh C.T."/>
            <person name="Wieland-Brown L.C."/>
            <person name="Haas B."/>
            <person name="Nusbaum C."/>
            <person name="Birren B."/>
        </authorList>
    </citation>
    <scope>NUCLEOTIDE SEQUENCE [LARGE SCALE GENOMIC DNA]</scope>
    <source>
        <strain evidence="5">ATCC 29083</strain>
    </source>
</reference>
<dbReference type="PANTHER" id="PTHR35526">
    <property type="entry name" value="ANTI-SIGMA-F FACTOR RSBW-RELATED"/>
    <property type="match status" value="1"/>
</dbReference>
<dbReference type="EMBL" id="CM000951">
    <property type="protein sequence ID" value="EDY54752.1"/>
    <property type="molecule type" value="Genomic_DNA"/>
</dbReference>
<feature type="region of interest" description="Disordered" evidence="2">
    <location>
        <begin position="1"/>
        <end position="31"/>
    </location>
</feature>
<dbReference type="InterPro" id="IPR047718">
    <property type="entry name" value="RsbA-like_anti_sig"/>
</dbReference>
<keyword evidence="1" id="KW-0808">Transferase</keyword>
<dbReference type="PANTHER" id="PTHR35526:SF3">
    <property type="entry name" value="ANTI-SIGMA-F FACTOR RSBW"/>
    <property type="match status" value="1"/>
</dbReference>
<dbReference type="CDD" id="cd16936">
    <property type="entry name" value="HATPase_RsbW-like"/>
    <property type="match status" value="1"/>
</dbReference>
<keyword evidence="1" id="KW-0418">Kinase</keyword>
<dbReference type="Proteomes" id="UP000002785">
    <property type="component" value="Chromosome"/>
</dbReference>
<dbReference type="InterPro" id="IPR003594">
    <property type="entry name" value="HATPase_dom"/>
</dbReference>
<evidence type="ECO:0000256" key="1">
    <source>
        <dbReference type="ARBA" id="ARBA00022527"/>
    </source>
</evidence>
<feature type="domain" description="Histidine kinase/HSP90-like ATPase" evidence="3">
    <location>
        <begin position="221"/>
        <end position="330"/>
    </location>
</feature>
<name>B5HPH6_STRX2</name>
<sequence>MGAVRLRRPLDPGGDGAVTLPSHSDTPPSAQAGYRHELYPYTGRDEFLQGTVGFIQEALDDGEAVVVAVPEDKASLLRSQVPEDGTVRYVDTSAVAHHPGRLIGAWQDWIKEQAAGGRPVRGIGESPWAEVRSPAQAEQLRYHEWLLNKAFADGPAWWLLCPYDTAGDKAALGQLTRCHPQIRSGGRSTPCTDYDPQAPFDFIPLSHPCDPYEEFIYASGDLPALREKISACAEQLGLADRRLRELQLAATEIATNSIRHGGGHGTLRTWSEEQRLVCEFRDAGYIADPLAGRHRPTSTQAGGRGLWLAHQLCDLVEIRSTPDTGTTIRLHTCLTG</sequence>
<dbReference type="GO" id="GO:0004674">
    <property type="term" value="F:protein serine/threonine kinase activity"/>
    <property type="evidence" value="ECO:0007669"/>
    <property type="project" value="UniProtKB-KW"/>
</dbReference>
<dbReference type="eggNOG" id="COG2172">
    <property type="taxonomic scope" value="Bacteria"/>
</dbReference>
<dbReference type="Pfam" id="PF14417">
    <property type="entry name" value="MEDS"/>
    <property type="match status" value="1"/>
</dbReference>